<dbReference type="Gene3D" id="3.30.379.10">
    <property type="entry name" value="Chitobiase/beta-hexosaminidase domain 2-like"/>
    <property type="match status" value="1"/>
</dbReference>
<comment type="catalytic activity">
    <reaction evidence="1">
        <text>Hydrolysis of terminal non-reducing N-acetyl-D-hexosamine residues in N-acetyl-beta-D-hexosaminides.</text>
        <dbReference type="EC" id="3.2.1.52"/>
    </reaction>
</comment>
<dbReference type="PIRSF" id="PIRSF001093">
    <property type="entry name" value="B-hxosamndse_ab_euk"/>
    <property type="match status" value="1"/>
</dbReference>
<evidence type="ECO:0000256" key="1">
    <source>
        <dbReference type="ARBA" id="ARBA00001231"/>
    </source>
</evidence>
<dbReference type="EC" id="3.2.1.52" evidence="3"/>
<evidence type="ECO:0000256" key="4">
    <source>
        <dbReference type="ARBA" id="ARBA00022801"/>
    </source>
</evidence>
<evidence type="ECO:0000313" key="9">
    <source>
        <dbReference type="Proteomes" id="UP001500902"/>
    </source>
</evidence>
<evidence type="ECO:0000313" key="8">
    <source>
        <dbReference type="EMBL" id="GAA3643798.1"/>
    </source>
</evidence>
<keyword evidence="4" id="KW-0378">Hydrolase</keyword>
<sequence>MTDPYRTLLPAPRHAARGEGGFALGSVHGDPGLVEVVRLLLGPLPAAAGPEGALSVRLGPGGPGSYRLRVSTGGAEIVGADPDGVRHGVQTLKQLLGPNAYRAAGRPGGVVPCGEVEDEPALDWRGGMLDVARHFMTKHTLLRYVDLLAMHRMNRLHLHLTDDQGWRIESRRYPEINRVSTHRRETMAGHHHANPTPDGTPHGGYYTLDDLAEVSAYAAERGITVVPEIDLPGHASALLAAFPELGTGADEVLRGWGISAGVLKPVPATVKLVCELIDELLTAIDTPYVHLGGDECVTKDWPGDPEVAAHMAAIGAERPSDLHGWFLREVGGHLAGRGKRMVVWDEAFQTGGVLPDTIVMCWRGEAVARQAAAAGYDVVRTPEYPTYLNFDQSDGPEEPLSIGGPITLEDSASFAPRPASWTDQERAKVLGGQFQAWSEYIPDARHLDYMVFPRACAIAETLWSGGPADYPYLVERLREGHLARLEAAGCEYRPLGGPHPWQAGGTGPRAHAQEGRTTREGWLEGTARLPDSGVVAQATTHDG</sequence>
<dbReference type="EMBL" id="BAAAZP010000004">
    <property type="protein sequence ID" value="GAA3643798.1"/>
    <property type="molecule type" value="Genomic_DNA"/>
</dbReference>
<dbReference type="InterPro" id="IPR015883">
    <property type="entry name" value="Glyco_hydro_20_cat"/>
</dbReference>
<protein>
    <recommendedName>
        <fullName evidence="3">beta-N-acetylhexosaminidase</fullName>
        <ecNumber evidence="3">3.2.1.52</ecNumber>
    </recommendedName>
</protein>
<dbReference type="InterPro" id="IPR015882">
    <property type="entry name" value="HEX_bac_N"/>
</dbReference>
<dbReference type="Pfam" id="PF00728">
    <property type="entry name" value="Glyco_hydro_20"/>
    <property type="match status" value="1"/>
</dbReference>
<evidence type="ECO:0000256" key="5">
    <source>
        <dbReference type="ARBA" id="ARBA00023295"/>
    </source>
</evidence>
<evidence type="ECO:0000259" key="7">
    <source>
        <dbReference type="Pfam" id="PF02838"/>
    </source>
</evidence>
<gene>
    <name evidence="8" type="ORF">GCM10022224_002790</name>
</gene>
<keyword evidence="9" id="KW-1185">Reference proteome</keyword>
<reference evidence="9" key="1">
    <citation type="journal article" date="2019" name="Int. J. Syst. Evol. Microbiol.">
        <title>The Global Catalogue of Microorganisms (GCM) 10K type strain sequencing project: providing services to taxonomists for standard genome sequencing and annotation.</title>
        <authorList>
            <consortium name="The Broad Institute Genomics Platform"/>
            <consortium name="The Broad Institute Genome Sequencing Center for Infectious Disease"/>
            <person name="Wu L."/>
            <person name="Ma J."/>
        </authorList>
    </citation>
    <scope>NUCLEOTIDE SEQUENCE [LARGE SCALE GENOMIC DNA]</scope>
    <source>
        <strain evidence="9">JCM 16904</strain>
    </source>
</reference>
<evidence type="ECO:0000259" key="6">
    <source>
        <dbReference type="Pfam" id="PF00728"/>
    </source>
</evidence>
<evidence type="ECO:0000256" key="3">
    <source>
        <dbReference type="ARBA" id="ARBA00012663"/>
    </source>
</evidence>
<feature type="domain" description="Beta-hexosaminidase bacterial type N-terminal" evidence="7">
    <location>
        <begin position="59"/>
        <end position="118"/>
    </location>
</feature>
<dbReference type="RefSeq" id="WP_344872053.1">
    <property type="nucleotide sequence ID" value="NZ_BAAAZP010000004.1"/>
</dbReference>
<dbReference type="InterPro" id="IPR017853">
    <property type="entry name" value="GH"/>
</dbReference>
<dbReference type="PRINTS" id="PR00738">
    <property type="entry name" value="GLHYDRLASE20"/>
</dbReference>
<comment type="similarity">
    <text evidence="2">Belongs to the glycosyl hydrolase 20 family.</text>
</comment>
<comment type="caution">
    <text evidence="8">The sequence shown here is derived from an EMBL/GenBank/DDBJ whole genome shotgun (WGS) entry which is preliminary data.</text>
</comment>
<dbReference type="CDD" id="cd06563">
    <property type="entry name" value="GH20_chitobiase-like"/>
    <property type="match status" value="1"/>
</dbReference>
<dbReference type="Gene3D" id="3.20.20.80">
    <property type="entry name" value="Glycosidases"/>
    <property type="match status" value="1"/>
</dbReference>
<organism evidence="8 9">
    <name type="scientific">Nonomuraea antimicrobica</name>
    <dbReference type="NCBI Taxonomy" id="561173"/>
    <lineage>
        <taxon>Bacteria</taxon>
        <taxon>Bacillati</taxon>
        <taxon>Actinomycetota</taxon>
        <taxon>Actinomycetes</taxon>
        <taxon>Streptosporangiales</taxon>
        <taxon>Streptosporangiaceae</taxon>
        <taxon>Nonomuraea</taxon>
    </lineage>
</organism>
<dbReference type="PANTHER" id="PTHR22600">
    <property type="entry name" value="BETA-HEXOSAMINIDASE"/>
    <property type="match status" value="1"/>
</dbReference>
<dbReference type="InterPro" id="IPR029018">
    <property type="entry name" value="Hex-like_dom2"/>
</dbReference>
<dbReference type="SUPFAM" id="SSF51445">
    <property type="entry name" value="(Trans)glycosidases"/>
    <property type="match status" value="1"/>
</dbReference>
<dbReference type="PANTHER" id="PTHR22600:SF57">
    <property type="entry name" value="BETA-N-ACETYLHEXOSAMINIDASE"/>
    <property type="match status" value="1"/>
</dbReference>
<name>A0ABP7AZX8_9ACTN</name>
<keyword evidence="5" id="KW-0326">Glycosidase</keyword>
<dbReference type="Pfam" id="PF02838">
    <property type="entry name" value="Glyco_hydro_20b"/>
    <property type="match status" value="1"/>
</dbReference>
<accession>A0ABP7AZX8</accession>
<dbReference type="SUPFAM" id="SSF55545">
    <property type="entry name" value="beta-N-acetylhexosaminidase-like domain"/>
    <property type="match status" value="1"/>
</dbReference>
<proteinExistence type="inferred from homology"/>
<dbReference type="InterPro" id="IPR025705">
    <property type="entry name" value="Beta_hexosaminidase_sua/sub"/>
</dbReference>
<dbReference type="Proteomes" id="UP001500902">
    <property type="component" value="Unassembled WGS sequence"/>
</dbReference>
<evidence type="ECO:0000256" key="2">
    <source>
        <dbReference type="ARBA" id="ARBA00006285"/>
    </source>
</evidence>
<feature type="domain" description="Glycoside hydrolase family 20 catalytic" evidence="6">
    <location>
        <begin position="123"/>
        <end position="465"/>
    </location>
</feature>